<feature type="transmembrane region" description="Helical" evidence="1">
    <location>
        <begin position="65"/>
        <end position="83"/>
    </location>
</feature>
<dbReference type="RefSeq" id="WP_173061774.1">
    <property type="nucleotide sequence ID" value="NZ_BAABGO010000052.1"/>
</dbReference>
<sequence length="163" mass="18175">MADEMSDKIKMQKDLLWGVYSDVRAHSRHAETLRSSAVNYIFIIASALVAVIISDGNVRASERPLCLMVALIGLFGLAFVGIYTELYQRNYRRAIDLRNELDSRFFDGSDSTLAKLIASADSRHEATPLYRSSRRLLGSAHRFWLLLPGLVLVAGLVLMTLSA</sequence>
<feature type="transmembrane region" description="Helical" evidence="1">
    <location>
        <begin position="37"/>
        <end position="53"/>
    </location>
</feature>
<evidence type="ECO:0000256" key="1">
    <source>
        <dbReference type="SAM" id="Phobius"/>
    </source>
</evidence>
<comment type="caution">
    <text evidence="2">The sequence shown here is derived from an EMBL/GenBank/DDBJ whole genome shotgun (WGS) entry which is preliminary data.</text>
</comment>
<dbReference type="EMBL" id="BLPF01000002">
    <property type="protein sequence ID" value="GFJ81923.1"/>
    <property type="molecule type" value="Genomic_DNA"/>
</dbReference>
<evidence type="ECO:0000313" key="3">
    <source>
        <dbReference type="Proteomes" id="UP000482800"/>
    </source>
</evidence>
<gene>
    <name evidence="2" type="ORF">Phou_061030</name>
</gene>
<keyword evidence="1" id="KW-0812">Transmembrane</keyword>
<proteinExistence type="predicted"/>
<reference evidence="2 3" key="2">
    <citation type="submission" date="2020-03" db="EMBL/GenBank/DDBJ databases">
        <authorList>
            <person name="Ichikawa N."/>
            <person name="Kimura A."/>
            <person name="Kitahashi Y."/>
            <person name="Uohara A."/>
        </authorList>
    </citation>
    <scope>NUCLEOTIDE SEQUENCE [LARGE SCALE GENOMIC DNA]</scope>
    <source>
        <strain evidence="2 3">NBRC 108639</strain>
    </source>
</reference>
<keyword evidence="1" id="KW-0472">Membrane</keyword>
<protein>
    <submittedName>
        <fullName evidence="2">Uncharacterized protein</fullName>
    </submittedName>
</protein>
<organism evidence="2 3">
    <name type="scientific">Phytohabitans houttuyneae</name>
    <dbReference type="NCBI Taxonomy" id="1076126"/>
    <lineage>
        <taxon>Bacteria</taxon>
        <taxon>Bacillati</taxon>
        <taxon>Actinomycetota</taxon>
        <taxon>Actinomycetes</taxon>
        <taxon>Micromonosporales</taxon>
        <taxon>Micromonosporaceae</taxon>
    </lineage>
</organism>
<keyword evidence="1" id="KW-1133">Transmembrane helix</keyword>
<keyword evidence="3" id="KW-1185">Reference proteome</keyword>
<reference evidence="2 3" key="1">
    <citation type="submission" date="2020-03" db="EMBL/GenBank/DDBJ databases">
        <title>Whole genome shotgun sequence of Phytohabitans houttuyneae NBRC 108639.</title>
        <authorList>
            <person name="Komaki H."/>
            <person name="Tamura T."/>
        </authorList>
    </citation>
    <scope>NUCLEOTIDE SEQUENCE [LARGE SCALE GENOMIC DNA]</scope>
    <source>
        <strain evidence="2 3">NBRC 108639</strain>
    </source>
</reference>
<dbReference type="AlphaFoldDB" id="A0A6V8K9N3"/>
<dbReference type="Proteomes" id="UP000482800">
    <property type="component" value="Unassembled WGS sequence"/>
</dbReference>
<evidence type="ECO:0000313" key="2">
    <source>
        <dbReference type="EMBL" id="GFJ81923.1"/>
    </source>
</evidence>
<name>A0A6V8K9N3_9ACTN</name>
<feature type="transmembrane region" description="Helical" evidence="1">
    <location>
        <begin position="143"/>
        <end position="161"/>
    </location>
</feature>
<accession>A0A6V8K9N3</accession>